<dbReference type="PANTHER" id="PTHR43087:SF1">
    <property type="entry name" value="LAO_AO TRANSPORT SYSTEM ATPASE"/>
    <property type="match status" value="1"/>
</dbReference>
<comment type="caution">
    <text evidence="8">The sequence shown here is derived from an EMBL/GenBank/DDBJ whole genome shotgun (WGS) entry which is preliminary data.</text>
</comment>
<dbReference type="GO" id="GO:0003924">
    <property type="term" value="F:GTPase activity"/>
    <property type="evidence" value="ECO:0007669"/>
    <property type="project" value="InterPro"/>
</dbReference>
<evidence type="ECO:0000256" key="2">
    <source>
        <dbReference type="ARBA" id="ARBA00022741"/>
    </source>
</evidence>
<organism evidence="8 9">
    <name type="scientific">Candidatus Segetimicrobium genomatis</name>
    <dbReference type="NCBI Taxonomy" id="2569760"/>
    <lineage>
        <taxon>Bacteria</taxon>
        <taxon>Bacillati</taxon>
        <taxon>Candidatus Sysuimicrobiota</taxon>
        <taxon>Candidatus Sysuimicrobiia</taxon>
        <taxon>Candidatus Sysuimicrobiales</taxon>
        <taxon>Candidatus Segetimicrobiaceae</taxon>
        <taxon>Candidatus Segetimicrobium</taxon>
    </lineage>
</organism>
<dbReference type="PANTHER" id="PTHR43087">
    <property type="entry name" value="LYSINE/ARGININE/ORNITHINE TRANSPORT SYSTEM KINASE"/>
    <property type="match status" value="1"/>
</dbReference>
<dbReference type="NCBIfam" id="TIGR00750">
    <property type="entry name" value="lao"/>
    <property type="match status" value="1"/>
</dbReference>
<dbReference type="InterPro" id="IPR052040">
    <property type="entry name" value="GTPase/Isobutyryl-CoA_mutase"/>
</dbReference>
<evidence type="ECO:0000313" key="9">
    <source>
        <dbReference type="Proteomes" id="UP000315217"/>
    </source>
</evidence>
<feature type="domain" description="AAA+ ATPase" evidence="7">
    <location>
        <begin position="45"/>
        <end position="253"/>
    </location>
</feature>
<dbReference type="CDD" id="cd03114">
    <property type="entry name" value="MMAA-like"/>
    <property type="match status" value="1"/>
</dbReference>
<accession>A0A537LWH8</accession>
<keyword evidence="5" id="KW-0143">Chaperone</keyword>
<proteinExistence type="inferred from homology"/>
<feature type="region of interest" description="Disordered" evidence="6">
    <location>
        <begin position="302"/>
        <end position="331"/>
    </location>
</feature>
<keyword evidence="4" id="KW-0342">GTP-binding</keyword>
<dbReference type="AlphaFoldDB" id="A0A537LWH8"/>
<evidence type="ECO:0000256" key="6">
    <source>
        <dbReference type="SAM" id="MobiDB-lite"/>
    </source>
</evidence>
<comment type="similarity">
    <text evidence="1">Belongs to the SIMIBI class G3E GTPase family. ArgK/MeaB subfamily.</text>
</comment>
<evidence type="ECO:0000259" key="7">
    <source>
        <dbReference type="SMART" id="SM00382"/>
    </source>
</evidence>
<dbReference type="InterPro" id="IPR027417">
    <property type="entry name" value="P-loop_NTPase"/>
</dbReference>
<dbReference type="Gene3D" id="3.40.50.300">
    <property type="entry name" value="P-loop containing nucleotide triphosphate hydrolases"/>
    <property type="match status" value="1"/>
</dbReference>
<dbReference type="Pfam" id="PF03308">
    <property type="entry name" value="MeaB"/>
    <property type="match status" value="1"/>
</dbReference>
<name>A0A537LWH8_9BACT</name>
<reference evidence="8 9" key="1">
    <citation type="journal article" date="2019" name="Nat. Microbiol.">
        <title>Mediterranean grassland soil C-N compound turnover is dependent on rainfall and depth, and is mediated by genomically divergent microorganisms.</title>
        <authorList>
            <person name="Diamond S."/>
            <person name="Andeer P.F."/>
            <person name="Li Z."/>
            <person name="Crits-Christoph A."/>
            <person name="Burstein D."/>
            <person name="Anantharaman K."/>
            <person name="Lane K.R."/>
            <person name="Thomas B.C."/>
            <person name="Pan C."/>
            <person name="Northen T.R."/>
            <person name="Banfield J.F."/>
        </authorList>
    </citation>
    <scope>NUCLEOTIDE SEQUENCE [LARGE SCALE GENOMIC DNA]</scope>
    <source>
        <strain evidence="8">NP_1</strain>
    </source>
</reference>
<feature type="compositionally biased region" description="Low complexity" evidence="6">
    <location>
        <begin position="313"/>
        <end position="331"/>
    </location>
</feature>
<dbReference type="SUPFAM" id="SSF52540">
    <property type="entry name" value="P-loop containing nucleoside triphosphate hydrolases"/>
    <property type="match status" value="1"/>
</dbReference>
<evidence type="ECO:0000313" key="8">
    <source>
        <dbReference type="EMBL" id="TMJ12332.1"/>
    </source>
</evidence>
<keyword evidence="3" id="KW-0378">Hydrolase</keyword>
<evidence type="ECO:0000256" key="3">
    <source>
        <dbReference type="ARBA" id="ARBA00022801"/>
    </source>
</evidence>
<dbReference type="InterPro" id="IPR003593">
    <property type="entry name" value="AAA+_ATPase"/>
</dbReference>
<evidence type="ECO:0000256" key="4">
    <source>
        <dbReference type="ARBA" id="ARBA00023134"/>
    </source>
</evidence>
<dbReference type="SMART" id="SM00382">
    <property type="entry name" value="AAA"/>
    <property type="match status" value="1"/>
</dbReference>
<dbReference type="EMBL" id="VBAI01000028">
    <property type="protein sequence ID" value="TMJ12332.1"/>
    <property type="molecule type" value="Genomic_DNA"/>
</dbReference>
<evidence type="ECO:0000256" key="1">
    <source>
        <dbReference type="ARBA" id="ARBA00009625"/>
    </source>
</evidence>
<dbReference type="InterPro" id="IPR005129">
    <property type="entry name" value="GTPase_ArgK"/>
</dbReference>
<sequence length="331" mass="34891">MSTDSLVEEALAGSPQALARLISLVEDGDPEGQAVLRALHPRAGRADLIGVTGPPGVGKSTLVDAWTASLRRGGKTVGIVAVDPSSPFTGGALLGDRIRMQDHSTDPGVFIRSMATRGHLGGLAPATADVAKVLDAAGYDVIFIETVGTGQAEVDVVGAGDTVVIVLVPGLGDAVQAMKAGIMEIGEAFVVNKADHGDADRTVAEITMLLQLNPDRGDWRPPVVKTVATSARGTDDALAAIEAHRRFLVANGLLERRRRDRRRAEILRVVESKARDRALDLIRRGGRLDELAERVYRGELDPSTAADELLTESAQSPQSAQSPPSDANRQS</sequence>
<protein>
    <submittedName>
        <fullName evidence="8">Methylmalonyl Co-A mutase-associated GTPase MeaB</fullName>
    </submittedName>
</protein>
<gene>
    <name evidence="8" type="primary">meaB</name>
    <name evidence="8" type="ORF">E6G98_03100</name>
</gene>
<dbReference type="Proteomes" id="UP000315217">
    <property type="component" value="Unassembled WGS sequence"/>
</dbReference>
<evidence type="ECO:0000256" key="5">
    <source>
        <dbReference type="ARBA" id="ARBA00023186"/>
    </source>
</evidence>
<dbReference type="GO" id="GO:0005525">
    <property type="term" value="F:GTP binding"/>
    <property type="evidence" value="ECO:0007669"/>
    <property type="project" value="UniProtKB-KW"/>
</dbReference>
<keyword evidence="2" id="KW-0547">Nucleotide-binding</keyword>